<dbReference type="Proteomes" id="UP000075243">
    <property type="component" value="Chromosome 8"/>
</dbReference>
<feature type="non-terminal residue" evidence="2">
    <location>
        <position position="1"/>
    </location>
</feature>
<evidence type="ECO:0000313" key="3">
    <source>
        <dbReference type="Proteomes" id="UP000075243"/>
    </source>
</evidence>
<evidence type="ECO:0000313" key="2">
    <source>
        <dbReference type="EMBL" id="KYP62453.1"/>
    </source>
</evidence>
<dbReference type="Gramene" id="C.cajan_16503.t">
    <property type="protein sequence ID" value="C.cajan_16503.t.cds1"/>
    <property type="gene ID" value="C.cajan_16503"/>
</dbReference>
<dbReference type="EMBL" id="CM003610">
    <property type="protein sequence ID" value="KYP62453.1"/>
    <property type="molecule type" value="Genomic_DNA"/>
</dbReference>
<sequence>KNAFIVNVLGKQVSFKMMENKIIRDLVVKGSFRIIDMLQDYYLVQLIDAEEYRHTLLKGPCHLANHYMIV</sequence>
<proteinExistence type="predicted"/>
<dbReference type="InterPro" id="IPR025558">
    <property type="entry name" value="DUF4283"/>
</dbReference>
<organism evidence="2 3">
    <name type="scientific">Cajanus cajan</name>
    <name type="common">Pigeon pea</name>
    <name type="synonym">Cajanus indicus</name>
    <dbReference type="NCBI Taxonomy" id="3821"/>
    <lineage>
        <taxon>Eukaryota</taxon>
        <taxon>Viridiplantae</taxon>
        <taxon>Streptophyta</taxon>
        <taxon>Embryophyta</taxon>
        <taxon>Tracheophyta</taxon>
        <taxon>Spermatophyta</taxon>
        <taxon>Magnoliopsida</taxon>
        <taxon>eudicotyledons</taxon>
        <taxon>Gunneridae</taxon>
        <taxon>Pentapetalae</taxon>
        <taxon>rosids</taxon>
        <taxon>fabids</taxon>
        <taxon>Fabales</taxon>
        <taxon>Fabaceae</taxon>
        <taxon>Papilionoideae</taxon>
        <taxon>50 kb inversion clade</taxon>
        <taxon>NPAAA clade</taxon>
        <taxon>indigoferoid/millettioid clade</taxon>
        <taxon>Phaseoleae</taxon>
        <taxon>Cajanus</taxon>
    </lineage>
</organism>
<dbReference type="AlphaFoldDB" id="A0A151T5X6"/>
<feature type="domain" description="DUF4283" evidence="1">
    <location>
        <begin position="1"/>
        <end position="70"/>
    </location>
</feature>
<accession>A0A151T5X6</accession>
<dbReference type="Pfam" id="PF14111">
    <property type="entry name" value="DUF4283"/>
    <property type="match status" value="1"/>
</dbReference>
<protein>
    <recommendedName>
        <fullName evidence="1">DUF4283 domain-containing protein</fullName>
    </recommendedName>
</protein>
<evidence type="ECO:0000259" key="1">
    <source>
        <dbReference type="Pfam" id="PF14111"/>
    </source>
</evidence>
<reference evidence="2 3" key="1">
    <citation type="journal article" date="2012" name="Nat. Biotechnol.">
        <title>Draft genome sequence of pigeonpea (Cajanus cajan), an orphan legume crop of resource-poor farmers.</title>
        <authorList>
            <person name="Varshney R.K."/>
            <person name="Chen W."/>
            <person name="Li Y."/>
            <person name="Bharti A.K."/>
            <person name="Saxena R.K."/>
            <person name="Schlueter J.A."/>
            <person name="Donoghue M.T."/>
            <person name="Azam S."/>
            <person name="Fan G."/>
            <person name="Whaley A.M."/>
            <person name="Farmer A.D."/>
            <person name="Sheridan J."/>
            <person name="Iwata A."/>
            <person name="Tuteja R."/>
            <person name="Penmetsa R.V."/>
            <person name="Wu W."/>
            <person name="Upadhyaya H.D."/>
            <person name="Yang S.P."/>
            <person name="Shah T."/>
            <person name="Saxena K.B."/>
            <person name="Michael T."/>
            <person name="McCombie W.R."/>
            <person name="Yang B."/>
            <person name="Zhang G."/>
            <person name="Yang H."/>
            <person name="Wang J."/>
            <person name="Spillane C."/>
            <person name="Cook D.R."/>
            <person name="May G.D."/>
            <person name="Xu X."/>
            <person name="Jackson S.A."/>
        </authorList>
    </citation>
    <scope>NUCLEOTIDE SEQUENCE [LARGE SCALE GENOMIC DNA]</scope>
    <source>
        <strain evidence="3">cv. Asha</strain>
    </source>
</reference>
<gene>
    <name evidence="2" type="ORF">KK1_016986</name>
</gene>
<name>A0A151T5X6_CAJCA</name>
<keyword evidence="3" id="KW-1185">Reference proteome</keyword>